<feature type="transmembrane region" description="Helical" evidence="1">
    <location>
        <begin position="356"/>
        <end position="373"/>
    </location>
</feature>
<keyword evidence="1" id="KW-0472">Membrane</keyword>
<dbReference type="SMART" id="SM00355">
    <property type="entry name" value="ZnF_C2H2"/>
    <property type="match status" value="3"/>
</dbReference>
<organism evidence="3 4">
    <name type="scientific">Corynespora cassiicola Philippines</name>
    <dbReference type="NCBI Taxonomy" id="1448308"/>
    <lineage>
        <taxon>Eukaryota</taxon>
        <taxon>Fungi</taxon>
        <taxon>Dikarya</taxon>
        <taxon>Ascomycota</taxon>
        <taxon>Pezizomycotina</taxon>
        <taxon>Dothideomycetes</taxon>
        <taxon>Pleosporomycetidae</taxon>
        <taxon>Pleosporales</taxon>
        <taxon>Corynesporascaceae</taxon>
        <taxon>Corynespora</taxon>
    </lineage>
</organism>
<proteinExistence type="predicted"/>
<dbReference type="InterPro" id="IPR013087">
    <property type="entry name" value="Znf_C2H2_type"/>
</dbReference>
<evidence type="ECO:0000256" key="1">
    <source>
        <dbReference type="SAM" id="Phobius"/>
    </source>
</evidence>
<gene>
    <name evidence="3" type="ORF">BS50DRAFT_291512</name>
</gene>
<feature type="domain" description="C2H2-type" evidence="2">
    <location>
        <begin position="203"/>
        <end position="226"/>
    </location>
</feature>
<feature type="domain" description="C2H2-type" evidence="2">
    <location>
        <begin position="234"/>
        <end position="265"/>
    </location>
</feature>
<dbReference type="OrthoDB" id="4161727at2759"/>
<dbReference type="AlphaFoldDB" id="A0A2T2NVX9"/>
<reference evidence="3 4" key="1">
    <citation type="journal article" date="2018" name="Front. Microbiol.">
        <title>Genome-Wide Analysis of Corynespora cassiicola Leaf Fall Disease Putative Effectors.</title>
        <authorList>
            <person name="Lopez D."/>
            <person name="Ribeiro S."/>
            <person name="Label P."/>
            <person name="Fumanal B."/>
            <person name="Venisse J.S."/>
            <person name="Kohler A."/>
            <person name="de Oliveira R.R."/>
            <person name="Labutti K."/>
            <person name="Lipzen A."/>
            <person name="Lail K."/>
            <person name="Bauer D."/>
            <person name="Ohm R.A."/>
            <person name="Barry K.W."/>
            <person name="Spatafora J."/>
            <person name="Grigoriev I.V."/>
            <person name="Martin F.M."/>
            <person name="Pujade-Renaud V."/>
        </authorList>
    </citation>
    <scope>NUCLEOTIDE SEQUENCE [LARGE SCALE GENOMIC DNA]</scope>
    <source>
        <strain evidence="3 4">Philippines</strain>
    </source>
</reference>
<name>A0A2T2NVX9_CORCC</name>
<evidence type="ECO:0000313" key="3">
    <source>
        <dbReference type="EMBL" id="PSN69592.1"/>
    </source>
</evidence>
<keyword evidence="1" id="KW-1133">Transmembrane helix</keyword>
<feature type="domain" description="C2H2-type" evidence="2">
    <location>
        <begin position="284"/>
        <end position="307"/>
    </location>
</feature>
<evidence type="ECO:0000313" key="4">
    <source>
        <dbReference type="Proteomes" id="UP000240883"/>
    </source>
</evidence>
<keyword evidence="4" id="KW-1185">Reference proteome</keyword>
<accession>A0A2T2NVX9</accession>
<protein>
    <recommendedName>
        <fullName evidence="2">C2H2-type domain-containing protein</fullName>
    </recommendedName>
</protein>
<dbReference type="Proteomes" id="UP000240883">
    <property type="component" value="Unassembled WGS sequence"/>
</dbReference>
<keyword evidence="1" id="KW-0812">Transmembrane</keyword>
<sequence>MHNMNQNQWVSGNLVSIRFASKLEPLIEAMYTISGGRTLASEERLYFQGLLGAIGGDRVGPAVSYDEFKKDVLQSVEAKHMLDHMSIPNEVNFLTSGSVLSFPSSLQVAITQPLSELLPDQTVSPPSHDNVQNRALQNPVRPAFFMPENIGDEQLKPSTLLGVAADPQLCTPALRSLIDSLITSSMKSKCRNRNLENEGAGTYQCTITAGCKRRFKSLNDWKRHEANNYTQDLWFCTECGDPADPCKNSLFCRKDKLQSHLRKKHPNTDQTALGRFRIRNTNYPRCGFCNRAEFCDWNARYKHIAQHFEQNQTVECDWKFHAEETNKLNRIQEMPVENTYQIRDGVDLGFFETLDAYRQFGFTIYLLAFAVMARNRMQHSKKRQRSEPQVDDPFSRFKRIRRL</sequence>
<dbReference type="EMBL" id="KZ678132">
    <property type="protein sequence ID" value="PSN69592.1"/>
    <property type="molecule type" value="Genomic_DNA"/>
</dbReference>
<dbReference type="Gene3D" id="3.30.160.60">
    <property type="entry name" value="Classic Zinc Finger"/>
    <property type="match status" value="1"/>
</dbReference>
<evidence type="ECO:0000259" key="2">
    <source>
        <dbReference type="SMART" id="SM00355"/>
    </source>
</evidence>